<protein>
    <submittedName>
        <fullName evidence="2">Uncharacterized protein</fullName>
    </submittedName>
</protein>
<feature type="compositionally biased region" description="Low complexity" evidence="1">
    <location>
        <begin position="35"/>
        <end position="49"/>
    </location>
</feature>
<accession>A0AA35RN93</accession>
<dbReference type="EMBL" id="CASHTH010001387">
    <property type="protein sequence ID" value="CAI8014690.1"/>
    <property type="molecule type" value="Genomic_DNA"/>
</dbReference>
<reference evidence="2" key="1">
    <citation type="submission" date="2023-03" db="EMBL/GenBank/DDBJ databases">
        <authorList>
            <person name="Steffen K."/>
            <person name="Cardenas P."/>
        </authorList>
    </citation>
    <scope>NUCLEOTIDE SEQUENCE</scope>
</reference>
<feature type="compositionally biased region" description="Polar residues" evidence="1">
    <location>
        <begin position="20"/>
        <end position="29"/>
    </location>
</feature>
<feature type="region of interest" description="Disordered" evidence="1">
    <location>
        <begin position="178"/>
        <end position="202"/>
    </location>
</feature>
<evidence type="ECO:0000313" key="3">
    <source>
        <dbReference type="Proteomes" id="UP001174909"/>
    </source>
</evidence>
<feature type="compositionally biased region" description="Basic and acidic residues" evidence="1">
    <location>
        <begin position="64"/>
        <end position="80"/>
    </location>
</feature>
<proteinExistence type="predicted"/>
<keyword evidence="3" id="KW-1185">Reference proteome</keyword>
<evidence type="ECO:0000313" key="2">
    <source>
        <dbReference type="EMBL" id="CAI8014690.1"/>
    </source>
</evidence>
<organism evidence="2 3">
    <name type="scientific">Geodia barretti</name>
    <name type="common">Barrett's horny sponge</name>
    <dbReference type="NCBI Taxonomy" id="519541"/>
    <lineage>
        <taxon>Eukaryota</taxon>
        <taxon>Metazoa</taxon>
        <taxon>Porifera</taxon>
        <taxon>Demospongiae</taxon>
        <taxon>Heteroscleromorpha</taxon>
        <taxon>Tetractinellida</taxon>
        <taxon>Astrophorina</taxon>
        <taxon>Geodiidae</taxon>
        <taxon>Geodia</taxon>
    </lineage>
</organism>
<dbReference type="Proteomes" id="UP001174909">
    <property type="component" value="Unassembled WGS sequence"/>
</dbReference>
<evidence type="ECO:0000256" key="1">
    <source>
        <dbReference type="SAM" id="MobiDB-lite"/>
    </source>
</evidence>
<name>A0AA35RN93_GEOBA</name>
<feature type="region of interest" description="Disordered" evidence="1">
    <location>
        <begin position="1"/>
        <end position="80"/>
    </location>
</feature>
<comment type="caution">
    <text evidence="2">The sequence shown here is derived from an EMBL/GenBank/DDBJ whole genome shotgun (WGS) entry which is preliminary data.</text>
</comment>
<feature type="compositionally biased region" description="Basic and acidic residues" evidence="1">
    <location>
        <begin position="178"/>
        <end position="194"/>
    </location>
</feature>
<sequence>MGDCLSSDNHQHSPYARLQEGNQYHSMGNRNGRHLLSSSLTPSSSGSSSADEQHPPPLSSHEQASNKERELQKQLDTARRELEEERQRLWSCEAQMQLTLADVEREVGEYKHQLDMVALSLGNEYRDWERVRGRLESQVERERLNVRARDVQIHELKLSKEQETAALSCQLSTLRHQLESENRQPREQRAKRDVVVSTQPTQ</sequence>
<gene>
    <name evidence="2" type="ORF">GBAR_LOCUS9177</name>
</gene>
<dbReference type="AlphaFoldDB" id="A0AA35RN93"/>